<evidence type="ECO:0000313" key="16">
    <source>
        <dbReference type="Proteomes" id="UP000650424"/>
    </source>
</evidence>
<dbReference type="InterPro" id="IPR003661">
    <property type="entry name" value="HisK_dim/P_dom"/>
</dbReference>
<dbReference type="CDD" id="cd00082">
    <property type="entry name" value="HisKA"/>
    <property type="match status" value="1"/>
</dbReference>
<dbReference type="PRINTS" id="PR00344">
    <property type="entry name" value="BCTRLSENSOR"/>
</dbReference>
<evidence type="ECO:0000256" key="7">
    <source>
        <dbReference type="ARBA" id="ARBA00022692"/>
    </source>
</evidence>
<dbReference type="NCBIfam" id="TIGR00229">
    <property type="entry name" value="sensory_box"/>
    <property type="match status" value="1"/>
</dbReference>
<dbReference type="Proteomes" id="UP000650424">
    <property type="component" value="Unassembled WGS sequence"/>
</dbReference>
<dbReference type="Pfam" id="PF02518">
    <property type="entry name" value="HATPase_c"/>
    <property type="match status" value="1"/>
</dbReference>
<accession>A0ABR6ZT67</accession>
<dbReference type="SUPFAM" id="SSF55785">
    <property type="entry name" value="PYP-like sensor domain (PAS domain)"/>
    <property type="match status" value="1"/>
</dbReference>
<dbReference type="Gene3D" id="3.30.450.350">
    <property type="entry name" value="CHASE domain"/>
    <property type="match status" value="1"/>
</dbReference>
<evidence type="ECO:0000256" key="2">
    <source>
        <dbReference type="ARBA" id="ARBA00004651"/>
    </source>
</evidence>
<dbReference type="InterPro" id="IPR004358">
    <property type="entry name" value="Sig_transdc_His_kin-like_C"/>
</dbReference>
<dbReference type="InterPro" id="IPR036097">
    <property type="entry name" value="HisK_dim/P_sf"/>
</dbReference>
<dbReference type="Gene3D" id="3.30.565.10">
    <property type="entry name" value="Histidine kinase-like ATPase, C-terminal domain"/>
    <property type="match status" value="1"/>
</dbReference>
<dbReference type="Pfam" id="PF03924">
    <property type="entry name" value="CHASE"/>
    <property type="match status" value="1"/>
</dbReference>
<evidence type="ECO:0000256" key="10">
    <source>
        <dbReference type="ARBA" id="ARBA00023136"/>
    </source>
</evidence>
<dbReference type="InterPro" id="IPR006189">
    <property type="entry name" value="CHASE_dom"/>
</dbReference>
<dbReference type="SUPFAM" id="SSF47384">
    <property type="entry name" value="Homodimeric domain of signal transducing histidine kinase"/>
    <property type="match status" value="1"/>
</dbReference>
<dbReference type="SMART" id="SM00091">
    <property type="entry name" value="PAS"/>
    <property type="match status" value="1"/>
</dbReference>
<evidence type="ECO:0000256" key="11">
    <source>
        <dbReference type="SAM" id="Phobius"/>
    </source>
</evidence>
<feature type="transmembrane region" description="Helical" evidence="11">
    <location>
        <begin position="133"/>
        <end position="156"/>
    </location>
</feature>
<comment type="caution">
    <text evidence="15">The sequence shown here is derived from an EMBL/GenBank/DDBJ whole genome shotgun (WGS) entry which is preliminary data.</text>
</comment>
<evidence type="ECO:0000256" key="5">
    <source>
        <dbReference type="ARBA" id="ARBA00022553"/>
    </source>
</evidence>
<feature type="transmembrane region" description="Helical" evidence="11">
    <location>
        <begin position="15"/>
        <end position="38"/>
    </location>
</feature>
<dbReference type="EC" id="2.7.13.3" evidence="3"/>
<evidence type="ECO:0000259" key="12">
    <source>
        <dbReference type="PROSITE" id="PS50109"/>
    </source>
</evidence>
<evidence type="ECO:0000256" key="4">
    <source>
        <dbReference type="ARBA" id="ARBA00022475"/>
    </source>
</evidence>
<dbReference type="InterPro" id="IPR042240">
    <property type="entry name" value="CHASE_sf"/>
</dbReference>
<sequence length="909" mass="101183">MQTAPSSTSVTRRQLLQQILAVALVYAVLGRLSLLLAIPPGYSIAIYPPAGIALGVVLTGGYRLLPGVAAGALFANLLINFEISGGLLDTSAWIASSAVAIGAMLQAAAGCRMVRHFLQDDLSLGTDKRIFQFFFYGALVACLINASIGVLTLATLNIVPWPEFTNNWIAWWTGDTFGVLTITPIVMVIFGKPRAIWHARRWSVMLPLFVCLLLVVTAFTFTRYREEQKQQLEFRLKAERVGQSLQNRLDSHSDIMRNVERLYASSNQVERSEFATFVSHTIANQKAISFLAWVPKVMQSQRESFEVSVLREGFANFQILEMNERQSLDEARIRDEYYPVKYIEPFISNHQFFGYDMGSSVLRRNAIEDARDSGHLTVTDPLTSLEASDLQLHVLLFAPVYEHGKPLENIEQRRTAFSGTAVSMLRMGALVKDNLASEDLKNLSVKFYDLSYPGKKGVFLDDIAEIDNRYLFQSTINFGGRQYAFLAQPSSEYWKSHVAWITWITMIGGLLFTGLLGAYLLVATAHTYGIENLVAQRTTQLHDSEERLRTILDNAAEGILTTDEYGVIESANQSAEILLKYTHDSLLGLNMLNLFPDPDSRMLLVRHLTSSSLGMSFEETGKSDREEVMAIKKDGHEVPVELAITRVKLGQKILLVIIMHDLSEKKRVEKLKTEFVSAVSHELRTPLTSIRGVLGLLVGGVAGEIPGKAHTMLVMANDNATRLTTLINDLLDFEKLEYGSMQFHLETQQLDELVQNTIQSNLGYAQNFGVDIRYKLLAERALPVRVDSQRFTQVLSNLLSNAVKFSRENGRVDVTISANINYARIEVQDYGIGISEAFKSSIFQKFTQEDAKAARKYAGTGLGLSLSKTMIEKMGGEIGFHSEEGQGSVFFIILPLESSAASTPSLTEL</sequence>
<protein>
    <recommendedName>
        <fullName evidence="3">histidine kinase</fullName>
        <ecNumber evidence="3">2.7.13.3</ecNumber>
    </recommendedName>
</protein>
<comment type="catalytic activity">
    <reaction evidence="1">
        <text>ATP + protein L-histidine = ADP + protein N-phospho-L-histidine.</text>
        <dbReference type="EC" id="2.7.13.3"/>
    </reaction>
</comment>
<feature type="transmembrane region" description="Helical" evidence="11">
    <location>
        <begin position="500"/>
        <end position="522"/>
    </location>
</feature>
<dbReference type="EMBL" id="JACOGF010000007">
    <property type="protein sequence ID" value="MBC3918720.1"/>
    <property type="molecule type" value="Genomic_DNA"/>
</dbReference>
<feature type="domain" description="PAS" evidence="13">
    <location>
        <begin position="544"/>
        <end position="601"/>
    </location>
</feature>
<dbReference type="PANTHER" id="PTHR43047">
    <property type="entry name" value="TWO-COMPONENT HISTIDINE PROTEIN KINASE"/>
    <property type="match status" value="1"/>
</dbReference>
<evidence type="ECO:0000256" key="1">
    <source>
        <dbReference type="ARBA" id="ARBA00000085"/>
    </source>
</evidence>
<dbReference type="Pfam" id="PF05231">
    <property type="entry name" value="MASE1"/>
    <property type="match status" value="1"/>
</dbReference>
<dbReference type="SMART" id="SM00388">
    <property type="entry name" value="HisKA"/>
    <property type="match status" value="1"/>
</dbReference>
<dbReference type="SMART" id="SM00387">
    <property type="entry name" value="HATPase_c"/>
    <property type="match status" value="1"/>
</dbReference>
<feature type="domain" description="CHASE" evidence="14">
    <location>
        <begin position="265"/>
        <end position="444"/>
    </location>
</feature>
<dbReference type="CDD" id="cd16922">
    <property type="entry name" value="HATPase_EvgS-ArcB-TorS-like"/>
    <property type="match status" value="1"/>
</dbReference>
<gene>
    <name evidence="15" type="ORF">H8L32_14595</name>
</gene>
<dbReference type="Gene3D" id="3.30.450.20">
    <property type="entry name" value="PAS domain"/>
    <property type="match status" value="1"/>
</dbReference>
<dbReference type="PROSITE" id="PS50839">
    <property type="entry name" value="CHASE"/>
    <property type="match status" value="1"/>
</dbReference>
<dbReference type="Gene3D" id="1.10.287.130">
    <property type="match status" value="1"/>
</dbReference>
<dbReference type="SMART" id="SM01079">
    <property type="entry name" value="CHASE"/>
    <property type="match status" value="1"/>
</dbReference>
<evidence type="ECO:0000259" key="14">
    <source>
        <dbReference type="PROSITE" id="PS50839"/>
    </source>
</evidence>
<keyword evidence="7 11" id="KW-0812">Transmembrane</keyword>
<keyword evidence="5" id="KW-0597">Phosphoprotein</keyword>
<organism evidence="15 16">
    <name type="scientific">Undibacterium hunanense</name>
    <dbReference type="NCBI Taxonomy" id="2762292"/>
    <lineage>
        <taxon>Bacteria</taxon>
        <taxon>Pseudomonadati</taxon>
        <taxon>Pseudomonadota</taxon>
        <taxon>Betaproteobacteria</taxon>
        <taxon>Burkholderiales</taxon>
        <taxon>Oxalobacteraceae</taxon>
        <taxon>Undibacterium</taxon>
    </lineage>
</organism>
<evidence type="ECO:0000256" key="3">
    <source>
        <dbReference type="ARBA" id="ARBA00012438"/>
    </source>
</evidence>
<evidence type="ECO:0000256" key="6">
    <source>
        <dbReference type="ARBA" id="ARBA00022679"/>
    </source>
</evidence>
<evidence type="ECO:0000256" key="8">
    <source>
        <dbReference type="ARBA" id="ARBA00022777"/>
    </source>
</evidence>
<feature type="transmembrane region" description="Helical" evidence="11">
    <location>
        <begin position="91"/>
        <end position="112"/>
    </location>
</feature>
<keyword evidence="8" id="KW-0418">Kinase</keyword>
<dbReference type="InterPro" id="IPR007895">
    <property type="entry name" value="MASE1"/>
</dbReference>
<dbReference type="InterPro" id="IPR035965">
    <property type="entry name" value="PAS-like_dom_sf"/>
</dbReference>
<reference evidence="15 16" key="1">
    <citation type="submission" date="2020-08" db="EMBL/GenBank/DDBJ databases">
        <title>Novel species isolated from subtropical streams in China.</title>
        <authorList>
            <person name="Lu H."/>
        </authorList>
    </citation>
    <scope>NUCLEOTIDE SEQUENCE [LARGE SCALE GENOMIC DNA]</scope>
    <source>
        <strain evidence="15 16">CY18W</strain>
    </source>
</reference>
<feature type="transmembrane region" description="Helical" evidence="11">
    <location>
        <begin position="202"/>
        <end position="221"/>
    </location>
</feature>
<dbReference type="PROSITE" id="PS50112">
    <property type="entry name" value="PAS"/>
    <property type="match status" value="1"/>
</dbReference>
<feature type="transmembrane region" description="Helical" evidence="11">
    <location>
        <begin position="168"/>
        <end position="190"/>
    </location>
</feature>
<feature type="transmembrane region" description="Helical" evidence="11">
    <location>
        <begin position="50"/>
        <end position="79"/>
    </location>
</feature>
<keyword evidence="10 11" id="KW-0472">Membrane</keyword>
<dbReference type="PROSITE" id="PS50109">
    <property type="entry name" value="HIS_KIN"/>
    <property type="match status" value="1"/>
</dbReference>
<dbReference type="InterPro" id="IPR005467">
    <property type="entry name" value="His_kinase_dom"/>
</dbReference>
<proteinExistence type="predicted"/>
<dbReference type="SUPFAM" id="SSF55874">
    <property type="entry name" value="ATPase domain of HSP90 chaperone/DNA topoisomerase II/histidine kinase"/>
    <property type="match status" value="1"/>
</dbReference>
<keyword evidence="9 11" id="KW-1133">Transmembrane helix</keyword>
<comment type="subcellular location">
    <subcellularLocation>
        <location evidence="2">Cell membrane</location>
        <topology evidence="2">Multi-pass membrane protein</topology>
    </subcellularLocation>
</comment>
<keyword evidence="4" id="KW-1003">Cell membrane</keyword>
<evidence type="ECO:0000259" key="13">
    <source>
        <dbReference type="PROSITE" id="PS50112"/>
    </source>
</evidence>
<dbReference type="InterPro" id="IPR000014">
    <property type="entry name" value="PAS"/>
</dbReference>
<name>A0ABR6ZT67_9BURK</name>
<dbReference type="InterPro" id="IPR036890">
    <property type="entry name" value="HATPase_C_sf"/>
</dbReference>
<keyword evidence="16" id="KW-1185">Reference proteome</keyword>
<dbReference type="CDD" id="cd00130">
    <property type="entry name" value="PAS"/>
    <property type="match status" value="1"/>
</dbReference>
<dbReference type="PANTHER" id="PTHR43047:SF72">
    <property type="entry name" value="OSMOSENSING HISTIDINE PROTEIN KINASE SLN1"/>
    <property type="match status" value="1"/>
</dbReference>
<evidence type="ECO:0000313" key="15">
    <source>
        <dbReference type="EMBL" id="MBC3918720.1"/>
    </source>
</evidence>
<dbReference type="InterPro" id="IPR003594">
    <property type="entry name" value="HATPase_dom"/>
</dbReference>
<feature type="domain" description="Histidine kinase" evidence="12">
    <location>
        <begin position="678"/>
        <end position="898"/>
    </location>
</feature>
<dbReference type="Pfam" id="PF13426">
    <property type="entry name" value="PAS_9"/>
    <property type="match status" value="1"/>
</dbReference>
<dbReference type="Pfam" id="PF00512">
    <property type="entry name" value="HisKA"/>
    <property type="match status" value="1"/>
</dbReference>
<evidence type="ECO:0000256" key="9">
    <source>
        <dbReference type="ARBA" id="ARBA00022989"/>
    </source>
</evidence>
<keyword evidence="6" id="KW-0808">Transferase</keyword>